<dbReference type="Proteomes" id="UP001279734">
    <property type="component" value="Unassembled WGS sequence"/>
</dbReference>
<reference evidence="1" key="1">
    <citation type="submission" date="2023-05" db="EMBL/GenBank/DDBJ databases">
        <title>Nepenthes gracilis genome sequencing.</title>
        <authorList>
            <person name="Fukushima K."/>
        </authorList>
    </citation>
    <scope>NUCLEOTIDE SEQUENCE</scope>
    <source>
        <strain evidence="1">SING2019-196</strain>
    </source>
</reference>
<protein>
    <submittedName>
        <fullName evidence="1">Uncharacterized protein</fullName>
    </submittedName>
</protein>
<name>A0AAD3SHA4_NEPGR</name>
<keyword evidence="2" id="KW-1185">Reference proteome</keyword>
<organism evidence="1 2">
    <name type="scientific">Nepenthes gracilis</name>
    <name type="common">Slender pitcher plant</name>
    <dbReference type="NCBI Taxonomy" id="150966"/>
    <lineage>
        <taxon>Eukaryota</taxon>
        <taxon>Viridiplantae</taxon>
        <taxon>Streptophyta</taxon>
        <taxon>Embryophyta</taxon>
        <taxon>Tracheophyta</taxon>
        <taxon>Spermatophyta</taxon>
        <taxon>Magnoliopsida</taxon>
        <taxon>eudicotyledons</taxon>
        <taxon>Gunneridae</taxon>
        <taxon>Pentapetalae</taxon>
        <taxon>Caryophyllales</taxon>
        <taxon>Nepenthaceae</taxon>
        <taxon>Nepenthes</taxon>
    </lineage>
</organism>
<dbReference type="EMBL" id="BSYO01000010">
    <property type="protein sequence ID" value="GMH10577.1"/>
    <property type="molecule type" value="Genomic_DNA"/>
</dbReference>
<evidence type="ECO:0000313" key="2">
    <source>
        <dbReference type="Proteomes" id="UP001279734"/>
    </source>
</evidence>
<dbReference type="AlphaFoldDB" id="A0AAD3SHA4"/>
<comment type="caution">
    <text evidence="1">The sequence shown here is derived from an EMBL/GenBank/DDBJ whole genome shotgun (WGS) entry which is preliminary data.</text>
</comment>
<sequence length="82" mass="9074">MSLLVEFNFLSLATVPGGCIPSSDGPRWHLHGFELLSDIGLVLSELQFFWFLPVHVGLKSGGTWWATVADVFLYSVCNLVFS</sequence>
<evidence type="ECO:0000313" key="1">
    <source>
        <dbReference type="EMBL" id="GMH10577.1"/>
    </source>
</evidence>
<accession>A0AAD3SHA4</accession>
<gene>
    <name evidence="1" type="ORF">Nepgr_012418</name>
</gene>
<proteinExistence type="predicted"/>